<dbReference type="AlphaFoldDB" id="A0A2D6M1J0"/>
<protein>
    <submittedName>
        <fullName evidence="1">Uncharacterized protein</fullName>
    </submittedName>
</protein>
<gene>
    <name evidence="1" type="ORF">CL943_03245</name>
</gene>
<accession>A0A2D6M1J0</accession>
<reference evidence="2" key="1">
    <citation type="submission" date="2017-09" db="EMBL/GenBank/DDBJ databases">
        <title>The Reconstruction of 2,631 Draft Metagenome-Assembled Genomes from the Global Oceans.</title>
        <authorList>
            <person name="Tully B.J."/>
            <person name="Graham E.D."/>
            <person name="Heidelberg J.F."/>
        </authorList>
    </citation>
    <scope>NUCLEOTIDE SEQUENCE [LARGE SCALE GENOMIC DNA]</scope>
</reference>
<sequence>MTSLPTLFRLNGSSSTKEQIISILSHEFPLSAKQIFNYVSKNSGGVSYQGVHKALQELALDKVVEKRGREFLLSSNWINSLNTFSGQLKYVYSNNLSETLDNKNFVFKTIHDCDRFLIESVVKIAGSLPTTEKPLFVMHCRHAWVPLFISRTEYRNMVESLKSTDCYGLVKSEAPIDRWCCSFWEKQGVKVRFVRDIATLSDAYALGDYVIEVFYSPEVRQEMDKIYDKTKQVSDLNMDDLFHSVFEMETEIAVTINKNKLIADQIREQTLAYFK</sequence>
<proteinExistence type="predicted"/>
<dbReference type="EMBL" id="NZBU01000009">
    <property type="protein sequence ID" value="MAG22293.1"/>
    <property type="molecule type" value="Genomic_DNA"/>
</dbReference>
<evidence type="ECO:0000313" key="2">
    <source>
        <dbReference type="Proteomes" id="UP000226592"/>
    </source>
</evidence>
<name>A0A2D6M1J0_9ARCH</name>
<organism evidence="1 2">
    <name type="scientific">Candidatus Iainarchaeum sp</name>
    <dbReference type="NCBI Taxonomy" id="3101447"/>
    <lineage>
        <taxon>Archaea</taxon>
        <taxon>Candidatus Iainarchaeota</taxon>
        <taxon>Candidatus Iainarchaeia</taxon>
        <taxon>Candidatus Iainarchaeales</taxon>
        <taxon>Candidatus Iainarchaeaceae</taxon>
        <taxon>Candidatus Iainarchaeum</taxon>
    </lineage>
</organism>
<evidence type="ECO:0000313" key="1">
    <source>
        <dbReference type="EMBL" id="MAG22293.1"/>
    </source>
</evidence>
<dbReference type="Proteomes" id="UP000226592">
    <property type="component" value="Unassembled WGS sequence"/>
</dbReference>
<comment type="caution">
    <text evidence="1">The sequence shown here is derived from an EMBL/GenBank/DDBJ whole genome shotgun (WGS) entry which is preliminary data.</text>
</comment>